<comment type="caution">
    <text evidence="5">The sequence shown here is derived from an EMBL/GenBank/DDBJ whole genome shotgun (WGS) entry which is preliminary data.</text>
</comment>
<keyword evidence="5" id="KW-0406">Ion transport</keyword>
<reference evidence="5" key="2">
    <citation type="submission" date="2021-01" db="EMBL/GenBank/DDBJ databases">
        <authorList>
            <person name="Hahn C.R."/>
            <person name="Youssef N.H."/>
            <person name="Elshahed M."/>
        </authorList>
    </citation>
    <scope>NUCLEOTIDE SEQUENCE</scope>
    <source>
        <strain evidence="5">Zod_Metabat.24</strain>
    </source>
</reference>
<dbReference type="Pfam" id="PF07885">
    <property type="entry name" value="Ion_trans_2"/>
    <property type="match status" value="1"/>
</dbReference>
<dbReference type="PANTHER" id="PTHR43833:SF9">
    <property type="entry name" value="POTASSIUM CHANNEL PROTEIN YUGO-RELATED"/>
    <property type="match status" value="1"/>
</dbReference>
<dbReference type="AlphaFoldDB" id="A0A9D8PNA1"/>
<comment type="subcellular location">
    <subcellularLocation>
        <location evidence="1">Cell membrane</location>
        <topology evidence="1">Multi-pass membrane protein</topology>
    </subcellularLocation>
</comment>
<organism evidence="5 6">
    <name type="scientific">Candidatus Zymogenus saltonus</name>
    <dbReference type="NCBI Taxonomy" id="2844893"/>
    <lineage>
        <taxon>Bacteria</taxon>
        <taxon>Deltaproteobacteria</taxon>
        <taxon>Candidatus Zymogenia</taxon>
        <taxon>Candidatus Zymogeniales</taxon>
        <taxon>Candidatus Zymogenaceae</taxon>
        <taxon>Candidatus Zymogenus</taxon>
    </lineage>
</organism>
<feature type="transmembrane region" description="Helical" evidence="2">
    <location>
        <begin position="7"/>
        <end position="26"/>
    </location>
</feature>
<dbReference type="Gene3D" id="3.30.70.1450">
    <property type="entry name" value="Regulator of K+ conductance, C-terminal domain"/>
    <property type="match status" value="1"/>
</dbReference>
<keyword evidence="2" id="KW-0472">Membrane</keyword>
<feature type="transmembrane region" description="Helical" evidence="2">
    <location>
        <begin position="46"/>
        <end position="71"/>
    </location>
</feature>
<evidence type="ECO:0000259" key="4">
    <source>
        <dbReference type="PROSITE" id="PS51202"/>
    </source>
</evidence>
<accession>A0A9D8PNA1</accession>
<proteinExistence type="predicted"/>
<dbReference type="PANTHER" id="PTHR43833">
    <property type="entry name" value="POTASSIUM CHANNEL PROTEIN 2-RELATED-RELATED"/>
    <property type="match status" value="1"/>
</dbReference>
<keyword evidence="2" id="KW-1133">Transmembrane helix</keyword>
<dbReference type="SUPFAM" id="SSF81324">
    <property type="entry name" value="Voltage-gated potassium channels"/>
    <property type="match status" value="1"/>
</dbReference>
<dbReference type="InterPro" id="IPR036291">
    <property type="entry name" value="NAD(P)-bd_dom_sf"/>
</dbReference>
<evidence type="ECO:0000259" key="3">
    <source>
        <dbReference type="PROSITE" id="PS51201"/>
    </source>
</evidence>
<dbReference type="Gene3D" id="1.10.287.70">
    <property type="match status" value="1"/>
</dbReference>
<keyword evidence="5" id="KW-0407">Ion channel</keyword>
<evidence type="ECO:0000256" key="1">
    <source>
        <dbReference type="ARBA" id="ARBA00004651"/>
    </source>
</evidence>
<dbReference type="Proteomes" id="UP000809273">
    <property type="component" value="Unassembled WGS sequence"/>
</dbReference>
<sequence length="322" mass="34837">MIIVLGTLGYVAIEGWGFLDALYMTVITLTTTGYSEVHPLGTGGRIFTIVVLTSGFFATVVAVGALTHFLIESRIIEIFGRRRMAKEIEALKDHYIICGYGRIGKVIAGELASNNVPFVVVDQSYEKVEEIISDDYIALLGNSVDENVLVSAGIMRAKGLIACVSTPADNVYITLTARDLKPDIFVMGRANDDTSEKRLVSAGADKVVSPYSIGGRRMANIILKPAVVEFIDIAVGRKDLMLAIEEVTVSPGSSLIDKTIIDSEIKKSYGVIVVAILKKGRKMIFNPETTSKIEEGDVLVALGEYENLKALARACLAKGQKK</sequence>
<dbReference type="InterPro" id="IPR006037">
    <property type="entry name" value="RCK_C"/>
</dbReference>
<protein>
    <submittedName>
        <fullName evidence="5">Potassium channel protein</fullName>
    </submittedName>
</protein>
<feature type="domain" description="RCK N-terminal" evidence="3">
    <location>
        <begin position="92"/>
        <end position="208"/>
    </location>
</feature>
<keyword evidence="5" id="KW-0813">Transport</keyword>
<reference evidence="5" key="1">
    <citation type="journal article" date="2021" name="Environ. Microbiol.">
        <title>Genomic characterization of three novel Desulfobacterota classes expand the metabolic and phylogenetic diversity of the phylum.</title>
        <authorList>
            <person name="Murphy C.L."/>
            <person name="Biggerstaff J."/>
            <person name="Eichhorn A."/>
            <person name="Ewing E."/>
            <person name="Shahan R."/>
            <person name="Soriano D."/>
            <person name="Stewart S."/>
            <person name="VanMol K."/>
            <person name="Walker R."/>
            <person name="Walters P."/>
            <person name="Elshahed M.S."/>
            <person name="Youssef N.H."/>
        </authorList>
    </citation>
    <scope>NUCLEOTIDE SEQUENCE</scope>
    <source>
        <strain evidence="5">Zod_Metabat.24</strain>
    </source>
</reference>
<dbReference type="Gene3D" id="3.40.50.720">
    <property type="entry name" value="NAD(P)-binding Rossmann-like Domain"/>
    <property type="match status" value="1"/>
</dbReference>
<name>A0A9D8PNA1_9DELT</name>
<dbReference type="EMBL" id="JAFGIX010000006">
    <property type="protein sequence ID" value="MBN1571787.1"/>
    <property type="molecule type" value="Genomic_DNA"/>
</dbReference>
<dbReference type="PROSITE" id="PS51202">
    <property type="entry name" value="RCK_C"/>
    <property type="match status" value="1"/>
</dbReference>
<dbReference type="Pfam" id="PF02254">
    <property type="entry name" value="TrkA_N"/>
    <property type="match status" value="1"/>
</dbReference>
<dbReference type="Pfam" id="PF02080">
    <property type="entry name" value="TrkA_C"/>
    <property type="match status" value="1"/>
</dbReference>
<dbReference type="GO" id="GO:0005886">
    <property type="term" value="C:plasma membrane"/>
    <property type="evidence" value="ECO:0007669"/>
    <property type="project" value="UniProtKB-SubCell"/>
</dbReference>
<evidence type="ECO:0000313" key="5">
    <source>
        <dbReference type="EMBL" id="MBN1571787.1"/>
    </source>
</evidence>
<dbReference type="GO" id="GO:0006813">
    <property type="term" value="P:potassium ion transport"/>
    <property type="evidence" value="ECO:0007669"/>
    <property type="project" value="InterPro"/>
</dbReference>
<dbReference type="InterPro" id="IPR013099">
    <property type="entry name" value="K_chnl_dom"/>
</dbReference>
<evidence type="ECO:0000256" key="2">
    <source>
        <dbReference type="SAM" id="Phobius"/>
    </source>
</evidence>
<gene>
    <name evidence="5" type="ORF">JW984_01185</name>
</gene>
<dbReference type="PROSITE" id="PS51201">
    <property type="entry name" value="RCK_N"/>
    <property type="match status" value="1"/>
</dbReference>
<keyword evidence="2" id="KW-0812">Transmembrane</keyword>
<dbReference type="SUPFAM" id="SSF51735">
    <property type="entry name" value="NAD(P)-binding Rossmann-fold domains"/>
    <property type="match status" value="1"/>
</dbReference>
<dbReference type="InterPro" id="IPR003148">
    <property type="entry name" value="RCK_N"/>
</dbReference>
<dbReference type="InterPro" id="IPR050721">
    <property type="entry name" value="Trk_Ktr_HKT_K-transport"/>
</dbReference>
<dbReference type="GO" id="GO:0008324">
    <property type="term" value="F:monoatomic cation transmembrane transporter activity"/>
    <property type="evidence" value="ECO:0007669"/>
    <property type="project" value="InterPro"/>
</dbReference>
<dbReference type="SUPFAM" id="SSF116726">
    <property type="entry name" value="TrkA C-terminal domain-like"/>
    <property type="match status" value="1"/>
</dbReference>
<feature type="domain" description="RCK C-terminal" evidence="4">
    <location>
        <begin position="228"/>
        <end position="317"/>
    </location>
</feature>
<dbReference type="InterPro" id="IPR036721">
    <property type="entry name" value="RCK_C_sf"/>
</dbReference>
<evidence type="ECO:0000313" key="6">
    <source>
        <dbReference type="Proteomes" id="UP000809273"/>
    </source>
</evidence>